<evidence type="ECO:0000313" key="2">
    <source>
        <dbReference type="EMBL" id="KNZ56589.1"/>
    </source>
</evidence>
<proteinExistence type="predicted"/>
<protein>
    <submittedName>
        <fullName evidence="2">Uncharacterized protein</fullName>
    </submittedName>
</protein>
<reference evidence="2 3" key="1">
    <citation type="submission" date="2015-08" db="EMBL/GenBank/DDBJ databases">
        <title>Next Generation Sequencing and Analysis of the Genome of Puccinia sorghi L Schw, the Causal Agent of Maize Common Rust.</title>
        <authorList>
            <person name="Rochi L."/>
            <person name="Burguener G."/>
            <person name="Darino M."/>
            <person name="Turjanski A."/>
            <person name="Kreff E."/>
            <person name="Dieguez M.J."/>
            <person name="Sacco F."/>
        </authorList>
    </citation>
    <scope>NUCLEOTIDE SEQUENCE [LARGE SCALE GENOMIC DNA]</scope>
    <source>
        <strain evidence="2 3">RO10H11247</strain>
    </source>
</reference>
<feature type="signal peptide" evidence="1">
    <location>
        <begin position="1"/>
        <end position="22"/>
    </location>
</feature>
<evidence type="ECO:0000256" key="1">
    <source>
        <dbReference type="SAM" id="SignalP"/>
    </source>
</evidence>
<gene>
    <name evidence="2" type="ORF">VP01_236g1</name>
</gene>
<dbReference type="EMBL" id="LAVV01007247">
    <property type="protein sequence ID" value="KNZ56589.1"/>
    <property type="molecule type" value="Genomic_DNA"/>
</dbReference>
<keyword evidence="1" id="KW-0732">Signal</keyword>
<name>A0A0L6V789_9BASI</name>
<feature type="chain" id="PRO_5005568362" evidence="1">
    <location>
        <begin position="23"/>
        <end position="137"/>
    </location>
</feature>
<comment type="caution">
    <text evidence="2">The sequence shown here is derived from an EMBL/GenBank/DDBJ whole genome shotgun (WGS) entry which is preliminary data.</text>
</comment>
<keyword evidence="3" id="KW-1185">Reference proteome</keyword>
<organism evidence="2 3">
    <name type="scientific">Puccinia sorghi</name>
    <dbReference type="NCBI Taxonomy" id="27349"/>
    <lineage>
        <taxon>Eukaryota</taxon>
        <taxon>Fungi</taxon>
        <taxon>Dikarya</taxon>
        <taxon>Basidiomycota</taxon>
        <taxon>Pucciniomycotina</taxon>
        <taxon>Pucciniomycetes</taxon>
        <taxon>Pucciniales</taxon>
        <taxon>Pucciniaceae</taxon>
        <taxon>Puccinia</taxon>
    </lineage>
</organism>
<accession>A0A0L6V789</accession>
<dbReference type="Proteomes" id="UP000037035">
    <property type="component" value="Unassembled WGS sequence"/>
</dbReference>
<dbReference type="VEuPathDB" id="FungiDB:VP01_236g1"/>
<sequence>MRRCCFVVRPVMLLFEICFSKARDGSLPCLLTITNFSLPESISSTFLHVCEVPKNFAGCLIWLLDCDCLLDHPEGYSGILAINSPLYVPLFFRSWGYLSPFHSLSPNAFGLEGSSGKIPEQCKLTQVGSLSGFRKQR</sequence>
<dbReference type="STRING" id="27349.A0A0L6V789"/>
<dbReference type="AlphaFoldDB" id="A0A0L6V789"/>
<evidence type="ECO:0000313" key="3">
    <source>
        <dbReference type="Proteomes" id="UP000037035"/>
    </source>
</evidence>